<dbReference type="InterPro" id="IPR000559">
    <property type="entry name" value="Formate_THF_ligase"/>
</dbReference>
<evidence type="ECO:0000313" key="9">
    <source>
        <dbReference type="EMBL" id="PWE84934.1"/>
    </source>
</evidence>
<dbReference type="Gene3D" id="3.10.410.10">
    <property type="entry name" value="Formyltetrahydrofolate synthetase, domain 3"/>
    <property type="match status" value="1"/>
</dbReference>
<evidence type="ECO:0000256" key="3">
    <source>
        <dbReference type="ARBA" id="ARBA00022598"/>
    </source>
</evidence>
<evidence type="ECO:0000256" key="6">
    <source>
        <dbReference type="ARBA" id="ARBA00049033"/>
    </source>
</evidence>
<evidence type="ECO:0000313" key="10">
    <source>
        <dbReference type="Proteomes" id="UP000245905"/>
    </source>
</evidence>
<dbReference type="RefSeq" id="WP_109257186.1">
    <property type="nucleotide sequence ID" value="NZ_JRFS01000002.1"/>
</dbReference>
<evidence type="ECO:0000256" key="8">
    <source>
        <dbReference type="HAMAP-Rule" id="MF_01543"/>
    </source>
</evidence>
<evidence type="ECO:0000256" key="4">
    <source>
        <dbReference type="ARBA" id="ARBA00022741"/>
    </source>
</evidence>
<keyword evidence="4 8" id="KW-0547">Nucleotide-binding</keyword>
<dbReference type="Pfam" id="PF01268">
    <property type="entry name" value="FTHFS"/>
    <property type="match status" value="1"/>
</dbReference>
<dbReference type="GO" id="GO:0005524">
    <property type="term" value="F:ATP binding"/>
    <property type="evidence" value="ECO:0007669"/>
    <property type="project" value="UniProtKB-UniRule"/>
</dbReference>
<dbReference type="GO" id="GO:0004329">
    <property type="term" value="F:formate-tetrahydrofolate ligase activity"/>
    <property type="evidence" value="ECO:0007669"/>
    <property type="project" value="UniProtKB-UniRule"/>
</dbReference>
<evidence type="ECO:0000256" key="1">
    <source>
        <dbReference type="ARBA" id="ARBA00004777"/>
    </source>
</evidence>
<keyword evidence="2 8" id="KW-0554">One-carbon metabolism</keyword>
<dbReference type="PROSITE" id="PS00722">
    <property type="entry name" value="FTHFS_2"/>
    <property type="match status" value="1"/>
</dbReference>
<dbReference type="PROSITE" id="PS00721">
    <property type="entry name" value="FTHFS_1"/>
    <property type="match status" value="1"/>
</dbReference>
<dbReference type="Gene3D" id="3.40.50.300">
    <property type="entry name" value="P-loop containing nucleotide triphosphate hydrolases"/>
    <property type="match status" value="1"/>
</dbReference>
<dbReference type="GO" id="GO:0035999">
    <property type="term" value="P:tetrahydrofolate interconversion"/>
    <property type="evidence" value="ECO:0007669"/>
    <property type="project" value="UniProtKB-UniRule"/>
</dbReference>
<accession>A0A2U2EK93</accession>
<evidence type="ECO:0000256" key="7">
    <source>
        <dbReference type="ARBA" id="ARBA00061363"/>
    </source>
</evidence>
<name>A0A2U2EK93_9FIRM</name>
<dbReference type="CDD" id="cd00477">
    <property type="entry name" value="FTHFS"/>
    <property type="match status" value="1"/>
</dbReference>
<proteinExistence type="inferred from homology"/>
<evidence type="ECO:0000256" key="2">
    <source>
        <dbReference type="ARBA" id="ARBA00022563"/>
    </source>
</evidence>
<comment type="catalytic activity">
    <reaction evidence="6 8">
        <text>(6S)-5,6,7,8-tetrahydrofolate + formate + ATP = (6R)-10-formyltetrahydrofolate + ADP + phosphate</text>
        <dbReference type="Rhea" id="RHEA:20221"/>
        <dbReference type="ChEBI" id="CHEBI:15740"/>
        <dbReference type="ChEBI" id="CHEBI:30616"/>
        <dbReference type="ChEBI" id="CHEBI:43474"/>
        <dbReference type="ChEBI" id="CHEBI:57453"/>
        <dbReference type="ChEBI" id="CHEBI:195366"/>
        <dbReference type="ChEBI" id="CHEBI:456216"/>
        <dbReference type="EC" id="6.3.4.3"/>
    </reaction>
</comment>
<reference evidence="9 10" key="1">
    <citation type="submission" date="2014-09" db="EMBL/GenBank/DDBJ databases">
        <title>Butyrate-producing bacteria isolated from human gut.</title>
        <authorList>
            <person name="Zhang Q."/>
            <person name="Zhao L."/>
        </authorList>
    </citation>
    <scope>NUCLEOTIDE SEQUENCE [LARGE SCALE GENOMIC DNA]</scope>
    <source>
        <strain evidence="9 10">R22</strain>
    </source>
</reference>
<dbReference type="InterPro" id="IPR020628">
    <property type="entry name" value="Formate_THF_ligase_CS"/>
</dbReference>
<feature type="binding site" evidence="8">
    <location>
        <begin position="65"/>
        <end position="72"/>
    </location>
    <ligand>
        <name>ATP</name>
        <dbReference type="ChEBI" id="CHEBI:30616"/>
    </ligand>
</feature>
<comment type="pathway">
    <text evidence="1 8">One-carbon metabolism; tetrahydrofolate interconversion.</text>
</comment>
<dbReference type="SUPFAM" id="SSF52540">
    <property type="entry name" value="P-loop containing nucleoside triphosphate hydrolases"/>
    <property type="match status" value="1"/>
</dbReference>
<dbReference type="FunFam" id="3.10.410.10:FF:000001">
    <property type="entry name" value="Putative formate--tetrahydrofolate ligase"/>
    <property type="match status" value="1"/>
</dbReference>
<dbReference type="InterPro" id="IPR027417">
    <property type="entry name" value="P-loop_NTPase"/>
</dbReference>
<dbReference type="EMBL" id="JRFS01000002">
    <property type="protein sequence ID" value="PWE84934.1"/>
    <property type="molecule type" value="Genomic_DNA"/>
</dbReference>
<protein>
    <recommendedName>
        <fullName evidence="8">Formate--tetrahydrofolate ligase</fullName>
        <ecNumber evidence="8">6.3.4.3</ecNumber>
    </recommendedName>
    <alternativeName>
        <fullName evidence="8">Formyltetrahydrofolate synthetase</fullName>
        <shortName evidence="8">FHS</shortName>
        <shortName evidence="8">FTHFS</shortName>
    </alternativeName>
</protein>
<dbReference type="Proteomes" id="UP000245905">
    <property type="component" value="Unassembled WGS sequence"/>
</dbReference>
<dbReference type="AlphaFoldDB" id="A0A2U2EK93"/>
<dbReference type="Gene3D" id="3.30.1510.10">
    <property type="entry name" value="Domain 2, N(10)-formyltetrahydrofolate synthetase"/>
    <property type="match status" value="1"/>
</dbReference>
<dbReference type="HAMAP" id="MF_01543">
    <property type="entry name" value="FTHFS"/>
    <property type="match status" value="1"/>
</dbReference>
<dbReference type="EC" id="6.3.4.3" evidence="8"/>
<evidence type="ECO:0000256" key="5">
    <source>
        <dbReference type="ARBA" id="ARBA00022840"/>
    </source>
</evidence>
<dbReference type="FunFam" id="3.30.1510.10:FF:000001">
    <property type="entry name" value="Formate--tetrahydrofolate ligase"/>
    <property type="match status" value="1"/>
</dbReference>
<keyword evidence="3 8" id="KW-0436">Ligase</keyword>
<keyword evidence="5 8" id="KW-0067">ATP-binding</keyword>
<comment type="similarity">
    <text evidence="7 8">Belongs to the formate--tetrahydrofolate ligase family.</text>
</comment>
<dbReference type="UniPathway" id="UPA00193"/>
<gene>
    <name evidence="8" type="primary">fhs</name>
    <name evidence="9" type="ORF">LD38_02325</name>
</gene>
<dbReference type="NCBIfam" id="NF010030">
    <property type="entry name" value="PRK13505.1"/>
    <property type="match status" value="1"/>
</dbReference>
<sequence length="556" mass="59739">MKTDIQIAQEATMLPIKDVAAAIGIEEDDLELYGKYKAKISDELINRTKKNPDGKLILVTAINPTPAGEGKTTTSVGLGEAFGRLGKKALIALREPSLGPCFGIKGGAAGGGYAQVVPMEDLNLHFTGDFHAITSANNLLAALLDNHIQQGNELGIDTRQIVWKRCMDMNDRVLRNIVVGLGSKMDGMVREDHFVITVASEIMAILCLADDMADLKKRLGRIIVAYTFDGKPVTADDLQATGSMAALLKDALKPNLIQTLEHTPAIVHGGPFANIAHGCNSVRATKTALKLADYVITEAGFGADLGAEKFFDIKCRMAGLKPDAVVLVATIRALKYNGGVPKDELSSENLDALKAGIVNLEKHIENLHKFGVPVVVTLNSFVTDTKAETDFVEQFCKERGCEFALSEVWEKGGEGGIDLANKVLETIEHKESNFKVLYDDSLSLKEKIETVAKEIYGADGVTYSPAAERELKRITDLGMGDFPVCMAKTQYSLSDDAKKLGRPSGFKINVREVYASAGAGFVVAVNGSIMTMPGLSKKPAAYGIDVDDNGVITGLF</sequence>
<comment type="caution">
    <text evidence="9">The sequence shown here is derived from an EMBL/GenBank/DDBJ whole genome shotgun (WGS) entry which is preliminary data.</text>
</comment>
<organism evidence="9 10">
    <name type="scientific">Agathobacter rectalis</name>
    <dbReference type="NCBI Taxonomy" id="39491"/>
    <lineage>
        <taxon>Bacteria</taxon>
        <taxon>Bacillati</taxon>
        <taxon>Bacillota</taxon>
        <taxon>Clostridia</taxon>
        <taxon>Lachnospirales</taxon>
        <taxon>Lachnospiraceae</taxon>
        <taxon>Agathobacter</taxon>
    </lineage>
</organism>